<sequence length="91" mass="10017">MRIATATMFAFTLLAATGAHAADSYAFGNRVLTVGDSAGKLVELAGSPVHKEPVENKFGAHEAERWEFRRDDKTLIVTIRDGKVHQIDEVY</sequence>
<evidence type="ECO:0000313" key="2">
    <source>
        <dbReference type="EMBL" id="MDR0184806.1"/>
    </source>
</evidence>
<evidence type="ECO:0000313" key="3">
    <source>
        <dbReference type="Proteomes" id="UP001233535"/>
    </source>
</evidence>
<feature type="chain" id="PRO_5045134717" evidence="1">
    <location>
        <begin position="22"/>
        <end position="91"/>
    </location>
</feature>
<keyword evidence="3" id="KW-1185">Reference proteome</keyword>
<dbReference type="EMBL" id="JARUHG010000008">
    <property type="protein sequence ID" value="MDR0184806.1"/>
    <property type="molecule type" value="Genomic_DNA"/>
</dbReference>
<proteinExistence type="predicted"/>
<gene>
    <name evidence="2" type="ORF">P8609_17760</name>
</gene>
<feature type="signal peptide" evidence="1">
    <location>
        <begin position="1"/>
        <end position="21"/>
    </location>
</feature>
<name>A0ABU1CIN2_9GAMM</name>
<accession>A0ABU1CIN2</accession>
<dbReference type="Proteomes" id="UP001233535">
    <property type="component" value="Unassembled WGS sequence"/>
</dbReference>
<evidence type="ECO:0000256" key="1">
    <source>
        <dbReference type="SAM" id="SignalP"/>
    </source>
</evidence>
<reference evidence="2 3" key="1">
    <citation type="submission" date="2023-04" db="EMBL/GenBank/DDBJ databases">
        <title>Lysobacter sp. strain UC isolated from soil sample.</title>
        <authorList>
            <person name="Choksket S."/>
            <person name="Harshvardhan F."/>
            <person name="Rana R."/>
            <person name="Patil P.B."/>
            <person name="Korpole S."/>
        </authorList>
    </citation>
    <scope>NUCLEOTIDE SEQUENCE [LARGE SCALE GENOMIC DNA]</scope>
    <source>
        <strain evidence="2 3">UC</strain>
    </source>
</reference>
<comment type="caution">
    <text evidence="2">The sequence shown here is derived from an EMBL/GenBank/DDBJ whole genome shotgun (WGS) entry which is preliminary data.</text>
</comment>
<keyword evidence="1" id="KW-0732">Signal</keyword>
<organism evidence="2 3">
    <name type="scientific">Lysobacter arvi</name>
    <dbReference type="NCBI Taxonomy" id="3038776"/>
    <lineage>
        <taxon>Bacteria</taxon>
        <taxon>Pseudomonadati</taxon>
        <taxon>Pseudomonadota</taxon>
        <taxon>Gammaproteobacteria</taxon>
        <taxon>Lysobacterales</taxon>
        <taxon>Lysobacteraceae</taxon>
        <taxon>Lysobacter</taxon>
    </lineage>
</organism>
<dbReference type="RefSeq" id="WP_309263926.1">
    <property type="nucleotide sequence ID" value="NZ_JARUHG010000008.1"/>
</dbReference>
<protein>
    <submittedName>
        <fullName evidence="2">DUF2845 domain-containing protein</fullName>
    </submittedName>
</protein>